<feature type="region of interest" description="Disordered" evidence="1">
    <location>
        <begin position="1"/>
        <end position="25"/>
    </location>
</feature>
<dbReference type="Proteomes" id="UP000325315">
    <property type="component" value="Unassembled WGS sequence"/>
</dbReference>
<evidence type="ECO:0000256" key="1">
    <source>
        <dbReference type="SAM" id="MobiDB-lite"/>
    </source>
</evidence>
<accession>A0A5B6X469</accession>
<keyword evidence="3" id="KW-1185">Reference proteome</keyword>
<proteinExistence type="predicted"/>
<gene>
    <name evidence="2" type="ORF">EPI10_031716</name>
</gene>
<dbReference type="OrthoDB" id="2919534at2759"/>
<dbReference type="AlphaFoldDB" id="A0A5B6X469"/>
<name>A0A5B6X469_9ROSI</name>
<protein>
    <submittedName>
        <fullName evidence="2">Gag/pol polyprotein, related</fullName>
    </submittedName>
</protein>
<evidence type="ECO:0000313" key="2">
    <source>
        <dbReference type="EMBL" id="KAA3487922.1"/>
    </source>
</evidence>
<comment type="caution">
    <text evidence="2">The sequence shown here is derived from an EMBL/GenBank/DDBJ whole genome shotgun (WGS) entry which is preliminary data.</text>
</comment>
<evidence type="ECO:0000313" key="3">
    <source>
        <dbReference type="Proteomes" id="UP000325315"/>
    </source>
</evidence>
<sequence length="108" mass="12350">MLSVKQTREPITMGQSSQEAKLASQDLDLDSLDVRDEHWNKKPKTGEHTDTLQLFYDNEERNSAADMSSVDSQIIVHKLNVFPEAKPIKQKRKKFAPQVVEAVRQEVT</sequence>
<reference evidence="3" key="1">
    <citation type="journal article" date="2019" name="Plant Biotechnol. J.">
        <title>Genome sequencing of the Australian wild diploid species Gossypium australe highlights disease resistance and delayed gland morphogenesis.</title>
        <authorList>
            <person name="Cai Y."/>
            <person name="Cai X."/>
            <person name="Wang Q."/>
            <person name="Wang P."/>
            <person name="Zhang Y."/>
            <person name="Cai C."/>
            <person name="Xu Y."/>
            <person name="Wang K."/>
            <person name="Zhou Z."/>
            <person name="Wang C."/>
            <person name="Geng S."/>
            <person name="Li B."/>
            <person name="Dong Q."/>
            <person name="Hou Y."/>
            <person name="Wang H."/>
            <person name="Ai P."/>
            <person name="Liu Z."/>
            <person name="Yi F."/>
            <person name="Sun M."/>
            <person name="An G."/>
            <person name="Cheng J."/>
            <person name="Zhang Y."/>
            <person name="Shi Q."/>
            <person name="Xie Y."/>
            <person name="Shi X."/>
            <person name="Chang Y."/>
            <person name="Huang F."/>
            <person name="Chen Y."/>
            <person name="Hong S."/>
            <person name="Mi L."/>
            <person name="Sun Q."/>
            <person name="Zhang L."/>
            <person name="Zhou B."/>
            <person name="Peng R."/>
            <person name="Zhang X."/>
            <person name="Liu F."/>
        </authorList>
    </citation>
    <scope>NUCLEOTIDE SEQUENCE [LARGE SCALE GENOMIC DNA]</scope>
    <source>
        <strain evidence="3">cv. PA1801</strain>
    </source>
</reference>
<organism evidence="2 3">
    <name type="scientific">Gossypium australe</name>
    <dbReference type="NCBI Taxonomy" id="47621"/>
    <lineage>
        <taxon>Eukaryota</taxon>
        <taxon>Viridiplantae</taxon>
        <taxon>Streptophyta</taxon>
        <taxon>Embryophyta</taxon>
        <taxon>Tracheophyta</taxon>
        <taxon>Spermatophyta</taxon>
        <taxon>Magnoliopsida</taxon>
        <taxon>eudicotyledons</taxon>
        <taxon>Gunneridae</taxon>
        <taxon>Pentapetalae</taxon>
        <taxon>rosids</taxon>
        <taxon>malvids</taxon>
        <taxon>Malvales</taxon>
        <taxon>Malvaceae</taxon>
        <taxon>Malvoideae</taxon>
        <taxon>Gossypium</taxon>
    </lineage>
</organism>
<dbReference type="EMBL" id="SMMG02000001">
    <property type="protein sequence ID" value="KAA3487922.1"/>
    <property type="molecule type" value="Genomic_DNA"/>
</dbReference>